<dbReference type="InterPro" id="IPR014819">
    <property type="entry name" value="PriCT_2"/>
</dbReference>
<dbReference type="Pfam" id="PF08707">
    <property type="entry name" value="PriCT_2"/>
    <property type="match status" value="1"/>
</dbReference>
<protein>
    <submittedName>
        <fullName evidence="2">PriCT-2 domain-containing protein</fullName>
    </submittedName>
</protein>
<sequence>MIDTPEHHEATTLRGDDDETQIVGISNFSDLQAKSLKFEQLTWRELVERVASPRSYPSKAACPLIKLAKFGELRTEKGSLRHDKNLQLIYGLEGDYDAGIVPIDEAAERLRRARVEAVIYTSASHTEQHPRWRVLAPLSRPCDKQGRRAQMDRLNAALGGCLASESNTASQCYYFGRVDGVKYEHRHCSGLPIDQVELGTPVIRDAGSPRCEAPPPVDGDARDFERQVQLSDVDQLTFEHLASALKAIPADDRQVWVRIGHALSFFKGTEFEAQAERLWIGWSATSNKFDAQRDPAAWSTFTTDRTGFAAVFKVAQEHGWANPLASKCTLSLPDAVTRCRALHPDELRNCWADIALGLEPSLVHSLLEEVSHLTRTPISALKASLKLAKNEMAKAIQKAALESRAAGRHIIPYRPEDRTEHAYEVEKAILAKAGPGRYLQFGGQLARVTVRPFVGTRRVGTDAPPDIPHIELLDDVGALQEIERVAMFVKQASDSCNPIAVPSDVIDVLLKKHMHTAPVVSGLASHPIVIPSNGDIVAADGLHADTGLYLHGAALDQVHAFGHDEAKAALVRLKKVFLEGFEFASPLDEDIAVAGLLTGIERKVCDTAPGLAILASVQASGKTTLARRTHLVLTGHDMPITSFPDRDEAELQKRLLTMLIRAPALVCFDNIVDGMTFRSAPLAAAMTSPVLTQRILGASKDTSCPTNVLFCITGNNLSLGPDELTRWLVCRLQPGAIRPEARSFRHSDVVAHALEIRQAVLRDAIGIIAGYRRYGGGIAPASRFPVWDSVVRQPLMWAGGEDIAQCFSANAEGSEERQAHAALVGCLHARFRGAEFTAADVAKLVDFYVFDERWDADSPQAEAATSGTPDAEPQGFLHLSGKEISNATRSALHSLQSKDPSNQNSVGRILRSLINTRTSLALPTGIVSAHISDRMLRGQRVYRVAA</sequence>
<organism evidence="2 3">
    <name type="scientific">Paucibacter sediminis</name>
    <dbReference type="NCBI Taxonomy" id="3019553"/>
    <lineage>
        <taxon>Bacteria</taxon>
        <taxon>Pseudomonadati</taxon>
        <taxon>Pseudomonadota</taxon>
        <taxon>Betaproteobacteria</taxon>
        <taxon>Burkholderiales</taxon>
        <taxon>Sphaerotilaceae</taxon>
        <taxon>Roseateles</taxon>
    </lineage>
</organism>
<dbReference type="GO" id="GO:0016817">
    <property type="term" value="F:hydrolase activity, acting on acid anhydrides"/>
    <property type="evidence" value="ECO:0007669"/>
    <property type="project" value="InterPro"/>
</dbReference>
<reference evidence="2" key="1">
    <citation type="submission" date="2023-01" db="EMBL/GenBank/DDBJ databases">
        <title>Whole genome sequence of Paucibacter sp. S2-9 isolated from pond sediment.</title>
        <authorList>
            <person name="Jung J.Y."/>
        </authorList>
    </citation>
    <scope>NUCLEOTIDE SEQUENCE</scope>
    <source>
        <strain evidence="2">S2-9</strain>
    </source>
</reference>
<evidence type="ECO:0000313" key="3">
    <source>
        <dbReference type="Proteomes" id="UP001177769"/>
    </source>
</evidence>
<dbReference type="KEGG" id="pais:PFX98_16305"/>
<gene>
    <name evidence="2" type="ORF">PFX98_16305</name>
</gene>
<dbReference type="RefSeq" id="WP_285231535.1">
    <property type="nucleotide sequence ID" value="NZ_CP116346.1"/>
</dbReference>
<dbReference type="EMBL" id="CP116346">
    <property type="protein sequence ID" value="WIT10467.1"/>
    <property type="molecule type" value="Genomic_DNA"/>
</dbReference>
<dbReference type="Proteomes" id="UP001177769">
    <property type="component" value="Chromosome"/>
</dbReference>
<evidence type="ECO:0000313" key="2">
    <source>
        <dbReference type="EMBL" id="WIT10467.1"/>
    </source>
</evidence>
<name>A0AA95N8Q4_9BURK</name>
<evidence type="ECO:0000259" key="1">
    <source>
        <dbReference type="Pfam" id="PF08707"/>
    </source>
</evidence>
<keyword evidence="3" id="KW-1185">Reference proteome</keyword>
<accession>A0AA95N8Q4</accession>
<proteinExistence type="predicted"/>
<dbReference type="AlphaFoldDB" id="A0AA95N8Q4"/>
<feature type="domain" description="Primase C-terminal 2" evidence="1">
    <location>
        <begin position="242"/>
        <end position="312"/>
    </location>
</feature>